<dbReference type="STRING" id="28134.SAMN05444288_1806"/>
<dbReference type="PANTHER" id="PTHR34148:SF1">
    <property type="entry name" value="ADENOSYLCOBINAMIDE-GDP RIBAZOLETRANSFERASE"/>
    <property type="match status" value="1"/>
</dbReference>
<dbReference type="EC" id="2.7.8.26" evidence="5 19"/>
<dbReference type="GO" id="GO:0008818">
    <property type="term" value="F:cobalamin 5'-phosphate synthase activity"/>
    <property type="evidence" value="ECO:0007669"/>
    <property type="project" value="UniProtKB-UniRule"/>
</dbReference>
<feature type="transmembrane region" description="Helical" evidence="19">
    <location>
        <begin position="117"/>
        <end position="137"/>
    </location>
</feature>
<evidence type="ECO:0000256" key="6">
    <source>
        <dbReference type="ARBA" id="ARBA00015850"/>
    </source>
</evidence>
<sequence>MQIPIDNTKLRDRIAAAFIFFTRLPFWRFYQPDKNAYKAVVEFWPLTGWLTGIIMATVIYFGSQIMSLQTAILAAICTRILLTGALHEDGLADFFDGFGGGGNDKQRILGIMKDSRIGTYGVLGLILYLLLLFEFLCQMNNSVQVALTVLGADPFCKMLTAQLTQMLPYARTEDTAKNGIVYRRFTVKAGIGLFLQGCLPIGIIWALSAYGPLKTLAQEGYIFIPIEAIFIPGVVMYFLYLYISKKIKGYTGDCCGAVFLLLELSFYATVAIEYGLRYIE</sequence>
<feature type="transmembrane region" description="Helical" evidence="19">
    <location>
        <begin position="222"/>
        <end position="243"/>
    </location>
</feature>
<keyword evidence="13 19" id="KW-0472">Membrane</keyword>
<evidence type="ECO:0000256" key="1">
    <source>
        <dbReference type="ARBA" id="ARBA00001946"/>
    </source>
</evidence>
<dbReference type="Pfam" id="PF02654">
    <property type="entry name" value="CobS"/>
    <property type="match status" value="1"/>
</dbReference>
<keyword evidence="9 19" id="KW-0808">Transferase</keyword>
<feature type="transmembrane region" description="Helical" evidence="19">
    <location>
        <begin position="68"/>
        <end position="86"/>
    </location>
</feature>
<comment type="subcellular location">
    <subcellularLocation>
        <location evidence="2 19">Cell membrane</location>
        <topology evidence="2 19">Multi-pass membrane protein</topology>
    </subcellularLocation>
</comment>
<comment type="similarity">
    <text evidence="4 19">Belongs to the CobS family.</text>
</comment>
<evidence type="ECO:0000313" key="21">
    <source>
        <dbReference type="Proteomes" id="UP000005580"/>
    </source>
</evidence>
<dbReference type="GO" id="GO:0005886">
    <property type="term" value="C:plasma membrane"/>
    <property type="evidence" value="ECO:0007669"/>
    <property type="project" value="UniProtKB-SubCell"/>
</dbReference>
<protein>
    <recommendedName>
        <fullName evidence="6 19">Adenosylcobinamide-GDP ribazoletransferase</fullName>
        <ecNumber evidence="5 19">2.7.8.26</ecNumber>
    </recommendedName>
    <alternativeName>
        <fullName evidence="16 19">Cobalamin synthase</fullName>
    </alternativeName>
    <alternativeName>
        <fullName evidence="15 19">Cobalamin-5'-phosphate synthase</fullName>
    </alternativeName>
</protein>
<evidence type="ECO:0000256" key="7">
    <source>
        <dbReference type="ARBA" id="ARBA00022475"/>
    </source>
</evidence>
<comment type="pathway">
    <text evidence="3 19">Cofactor biosynthesis; adenosylcobalamin biosynthesis; adenosylcobalamin from cob(II)yrinate a,c-diamide: step 7/7.</text>
</comment>
<dbReference type="RefSeq" id="WP_004368201.1">
    <property type="nucleotide sequence ID" value="NZ_GL833116.1"/>
</dbReference>
<evidence type="ECO:0000256" key="3">
    <source>
        <dbReference type="ARBA" id="ARBA00004663"/>
    </source>
</evidence>
<evidence type="ECO:0000256" key="14">
    <source>
        <dbReference type="ARBA" id="ARBA00025228"/>
    </source>
</evidence>
<feature type="transmembrane region" description="Helical" evidence="19">
    <location>
        <begin position="255"/>
        <end position="276"/>
    </location>
</feature>
<dbReference type="UniPathway" id="UPA00148">
    <property type="reaction ID" value="UER00238"/>
</dbReference>
<proteinExistence type="inferred from homology"/>
<evidence type="ECO:0000256" key="11">
    <source>
        <dbReference type="ARBA" id="ARBA00022842"/>
    </source>
</evidence>
<evidence type="ECO:0000313" key="20">
    <source>
        <dbReference type="EMBL" id="EFZ37518.1"/>
    </source>
</evidence>
<comment type="catalytic activity">
    <reaction evidence="18 19">
        <text>alpha-ribazole 5'-phosphate + adenosylcob(III)inamide-GDP = adenosylcob(III)alamin 5'-phosphate + GMP + H(+)</text>
        <dbReference type="Rhea" id="RHEA:23560"/>
        <dbReference type="ChEBI" id="CHEBI:15378"/>
        <dbReference type="ChEBI" id="CHEBI:57918"/>
        <dbReference type="ChEBI" id="CHEBI:58115"/>
        <dbReference type="ChEBI" id="CHEBI:60487"/>
        <dbReference type="ChEBI" id="CHEBI:60493"/>
        <dbReference type="EC" id="2.7.8.26"/>
    </reaction>
</comment>
<dbReference type="PANTHER" id="PTHR34148">
    <property type="entry name" value="ADENOSYLCOBINAMIDE-GDP RIBAZOLETRANSFERASE"/>
    <property type="match status" value="1"/>
</dbReference>
<evidence type="ECO:0000256" key="10">
    <source>
        <dbReference type="ARBA" id="ARBA00022692"/>
    </source>
</evidence>
<keyword evidence="12 19" id="KW-1133">Transmembrane helix</keyword>
<feature type="transmembrane region" description="Helical" evidence="19">
    <location>
        <begin position="191"/>
        <end position="210"/>
    </location>
</feature>
<comment type="function">
    <text evidence="14 19">Joins adenosylcobinamide-GDP and alpha-ribazole to generate adenosylcobalamin (Ado-cobalamin). Also synthesizes adenosylcobalamin 5'-phosphate from adenosylcobinamide-GDP and alpha-ribazole 5'-phosphate.</text>
</comment>
<dbReference type="EMBL" id="AEPE02000003">
    <property type="protein sequence ID" value="EFZ37518.1"/>
    <property type="molecule type" value="Genomic_DNA"/>
</dbReference>
<dbReference type="HOGENOM" id="CLU_057426_1_1_10"/>
<evidence type="ECO:0000256" key="19">
    <source>
        <dbReference type="HAMAP-Rule" id="MF_00719"/>
    </source>
</evidence>
<dbReference type="eggNOG" id="COG0368">
    <property type="taxonomic scope" value="Bacteria"/>
</dbReference>
<keyword evidence="8 19" id="KW-0169">Cobalamin biosynthesis</keyword>
<dbReference type="InterPro" id="IPR003805">
    <property type="entry name" value="CobS"/>
</dbReference>
<comment type="cofactor">
    <cofactor evidence="1 19">
        <name>Mg(2+)</name>
        <dbReference type="ChEBI" id="CHEBI:18420"/>
    </cofactor>
</comment>
<keyword evidence="21" id="KW-1185">Reference proteome</keyword>
<evidence type="ECO:0000256" key="4">
    <source>
        <dbReference type="ARBA" id="ARBA00010561"/>
    </source>
</evidence>
<keyword evidence="7 19" id="KW-1003">Cell membrane</keyword>
<comment type="catalytic activity">
    <reaction evidence="17 19">
        <text>alpha-ribazole + adenosylcob(III)inamide-GDP = adenosylcob(III)alamin + GMP + H(+)</text>
        <dbReference type="Rhea" id="RHEA:16049"/>
        <dbReference type="ChEBI" id="CHEBI:10329"/>
        <dbReference type="ChEBI" id="CHEBI:15378"/>
        <dbReference type="ChEBI" id="CHEBI:18408"/>
        <dbReference type="ChEBI" id="CHEBI:58115"/>
        <dbReference type="ChEBI" id="CHEBI:60487"/>
        <dbReference type="EC" id="2.7.8.26"/>
    </reaction>
</comment>
<accession>E7RP75</accession>
<evidence type="ECO:0000256" key="12">
    <source>
        <dbReference type="ARBA" id="ARBA00022989"/>
    </source>
</evidence>
<evidence type="ECO:0000256" key="9">
    <source>
        <dbReference type="ARBA" id="ARBA00022679"/>
    </source>
</evidence>
<evidence type="ECO:0000256" key="8">
    <source>
        <dbReference type="ARBA" id="ARBA00022573"/>
    </source>
</evidence>
<name>E7RP75_9BACT</name>
<evidence type="ECO:0000256" key="15">
    <source>
        <dbReference type="ARBA" id="ARBA00032605"/>
    </source>
</evidence>
<gene>
    <name evidence="19 20" type="primary">cobS</name>
    <name evidence="20" type="ORF">HMPREF0663_10976</name>
</gene>
<keyword evidence="10 19" id="KW-0812">Transmembrane</keyword>
<dbReference type="AlphaFoldDB" id="E7RP75"/>
<reference evidence="20" key="1">
    <citation type="submission" date="2011-01" db="EMBL/GenBank/DDBJ databases">
        <authorList>
            <person name="Muzny D."/>
            <person name="Qin X."/>
            <person name="Buhay C."/>
            <person name="Dugan-Rocha S."/>
            <person name="Ding Y."/>
            <person name="Chen G."/>
            <person name="Hawes A."/>
            <person name="Holder M."/>
            <person name="Jhangiani S."/>
            <person name="Johnson A."/>
            <person name="Khan Z."/>
            <person name="Li Z."/>
            <person name="Liu W."/>
            <person name="Liu X."/>
            <person name="Perez L."/>
            <person name="Shen H."/>
            <person name="Wang Q."/>
            <person name="Watt J."/>
            <person name="Xi L."/>
            <person name="Xin Y."/>
            <person name="Zhou J."/>
            <person name="Deng J."/>
            <person name="Jiang H."/>
            <person name="Liu Y."/>
            <person name="Qu J."/>
            <person name="Song X.-Z."/>
            <person name="Zhang L."/>
            <person name="Villasana D."/>
            <person name="Johnson A."/>
            <person name="Liu J."/>
            <person name="Liyanage D."/>
            <person name="Lorensuhewa L."/>
            <person name="Robinson T."/>
            <person name="Song A."/>
            <person name="Song B.-B."/>
            <person name="Dinh H."/>
            <person name="Thornton R."/>
            <person name="Coyle M."/>
            <person name="Francisco L."/>
            <person name="Jackson L."/>
            <person name="Javaid M."/>
            <person name="Korchina V."/>
            <person name="Kovar C."/>
            <person name="Mata R."/>
            <person name="Mathew T."/>
            <person name="Ngo R."/>
            <person name="Nguyen L."/>
            <person name="Nguyen N."/>
            <person name="Okwuonu G."/>
            <person name="Ongeri F."/>
            <person name="Pham C."/>
            <person name="Simmons D."/>
            <person name="Wilczek-Boney K."/>
            <person name="Hale W."/>
            <person name="Jakkamsetti A."/>
            <person name="Pham P."/>
            <person name="Ruth R."/>
            <person name="San Lucas F."/>
            <person name="Warren J."/>
            <person name="Zhang J."/>
            <person name="Zhao Z."/>
            <person name="Zhou C."/>
            <person name="Zhu D."/>
            <person name="Lee S."/>
            <person name="Bess C."/>
            <person name="Blankenburg K."/>
            <person name="Forbes L."/>
            <person name="Fu Q."/>
            <person name="Gubbala S."/>
            <person name="Hirani K."/>
            <person name="Jayaseelan J.C."/>
            <person name="Lara F."/>
            <person name="Munidasa M."/>
            <person name="Palculict T."/>
            <person name="Patil S."/>
            <person name="Pu L.-L."/>
            <person name="Saada N."/>
            <person name="Tang L."/>
            <person name="Weissenberger G."/>
            <person name="Zhu Y."/>
            <person name="Hemphill L."/>
            <person name="Shang Y."/>
            <person name="Youmans B."/>
            <person name="Ayvaz T."/>
            <person name="Ross M."/>
            <person name="Santibanez J."/>
            <person name="Aqrawi P."/>
            <person name="Gross S."/>
            <person name="Joshi V."/>
            <person name="Fowler G."/>
            <person name="Nazareth L."/>
            <person name="Reid J."/>
            <person name="Worley K."/>
            <person name="Petrosino J."/>
            <person name="Highlander S."/>
            <person name="Gibbs R."/>
        </authorList>
    </citation>
    <scope>NUCLEOTIDE SEQUENCE [LARGE SCALE GENOMIC DNA]</scope>
    <source>
        <strain evidence="20">ATCC 33269</strain>
    </source>
</reference>
<dbReference type="GO" id="GO:0009236">
    <property type="term" value="P:cobalamin biosynthetic process"/>
    <property type="evidence" value="ECO:0007669"/>
    <property type="project" value="UniProtKB-UniRule"/>
</dbReference>
<feature type="transmembrane region" description="Helical" evidence="19">
    <location>
        <begin position="12"/>
        <end position="31"/>
    </location>
</feature>
<evidence type="ECO:0000256" key="5">
    <source>
        <dbReference type="ARBA" id="ARBA00013200"/>
    </source>
</evidence>
<comment type="caution">
    <text evidence="20">The sequence shown here is derived from an EMBL/GenBank/DDBJ whole genome shotgun (WGS) entry which is preliminary data.</text>
</comment>
<evidence type="ECO:0000256" key="2">
    <source>
        <dbReference type="ARBA" id="ARBA00004651"/>
    </source>
</evidence>
<dbReference type="HAMAP" id="MF_00719">
    <property type="entry name" value="CobS"/>
    <property type="match status" value="1"/>
</dbReference>
<evidence type="ECO:0000256" key="17">
    <source>
        <dbReference type="ARBA" id="ARBA00048623"/>
    </source>
</evidence>
<dbReference type="GO" id="GO:0051073">
    <property type="term" value="F:adenosylcobinamide-GDP ribazoletransferase activity"/>
    <property type="evidence" value="ECO:0007669"/>
    <property type="project" value="UniProtKB-UniRule"/>
</dbReference>
<evidence type="ECO:0000256" key="16">
    <source>
        <dbReference type="ARBA" id="ARBA00032853"/>
    </source>
</evidence>
<feature type="transmembrane region" description="Helical" evidence="19">
    <location>
        <begin position="43"/>
        <end position="61"/>
    </location>
</feature>
<evidence type="ECO:0000256" key="18">
    <source>
        <dbReference type="ARBA" id="ARBA00049504"/>
    </source>
</evidence>
<organism evidence="20 21">
    <name type="scientific">Hoylesella oralis ATCC 33269</name>
    <dbReference type="NCBI Taxonomy" id="873533"/>
    <lineage>
        <taxon>Bacteria</taxon>
        <taxon>Pseudomonadati</taxon>
        <taxon>Bacteroidota</taxon>
        <taxon>Bacteroidia</taxon>
        <taxon>Bacteroidales</taxon>
        <taxon>Prevotellaceae</taxon>
        <taxon>Hoylesella</taxon>
    </lineage>
</organism>
<dbReference type="Proteomes" id="UP000005580">
    <property type="component" value="Unassembled WGS sequence"/>
</dbReference>
<evidence type="ECO:0000256" key="13">
    <source>
        <dbReference type="ARBA" id="ARBA00023136"/>
    </source>
</evidence>
<keyword evidence="11 19" id="KW-0460">Magnesium</keyword>